<name>A0A426ZU27_ENSVE</name>
<protein>
    <submittedName>
        <fullName evidence="1">Uncharacterized protein</fullName>
    </submittedName>
</protein>
<comment type="caution">
    <text evidence="1">The sequence shown here is derived from an EMBL/GenBank/DDBJ whole genome shotgun (WGS) entry which is preliminary data.</text>
</comment>
<gene>
    <name evidence="1" type="ORF">B296_00039314</name>
</gene>
<dbReference type="AlphaFoldDB" id="A0A426ZU27"/>
<proteinExistence type="predicted"/>
<organism evidence="1 2">
    <name type="scientific">Ensete ventricosum</name>
    <name type="common">Abyssinian banana</name>
    <name type="synonym">Musa ensete</name>
    <dbReference type="NCBI Taxonomy" id="4639"/>
    <lineage>
        <taxon>Eukaryota</taxon>
        <taxon>Viridiplantae</taxon>
        <taxon>Streptophyta</taxon>
        <taxon>Embryophyta</taxon>
        <taxon>Tracheophyta</taxon>
        <taxon>Spermatophyta</taxon>
        <taxon>Magnoliopsida</taxon>
        <taxon>Liliopsida</taxon>
        <taxon>Zingiberales</taxon>
        <taxon>Musaceae</taxon>
        <taxon>Ensete</taxon>
    </lineage>
</organism>
<reference evidence="1 2" key="1">
    <citation type="journal article" date="2014" name="Agronomy (Basel)">
        <title>A Draft Genome Sequence for Ensete ventricosum, the Drought-Tolerant Tree Against Hunger.</title>
        <authorList>
            <person name="Harrison J."/>
            <person name="Moore K.A."/>
            <person name="Paszkiewicz K."/>
            <person name="Jones T."/>
            <person name="Grant M."/>
            <person name="Ambacheew D."/>
            <person name="Muzemil S."/>
            <person name="Studholme D.J."/>
        </authorList>
    </citation>
    <scope>NUCLEOTIDE SEQUENCE [LARGE SCALE GENOMIC DNA]</scope>
</reference>
<dbReference type="EMBL" id="AMZH03005061">
    <property type="protein sequence ID" value="RRT67395.1"/>
    <property type="molecule type" value="Genomic_DNA"/>
</dbReference>
<sequence>MGSRTSTILRKNVTVIIFAQNHAQSRVSIGFSCTISKFQHTSHSQRISPKEVICA</sequence>
<accession>A0A426ZU27</accession>
<evidence type="ECO:0000313" key="1">
    <source>
        <dbReference type="EMBL" id="RRT67395.1"/>
    </source>
</evidence>
<evidence type="ECO:0000313" key="2">
    <source>
        <dbReference type="Proteomes" id="UP000287651"/>
    </source>
</evidence>
<dbReference type="Proteomes" id="UP000287651">
    <property type="component" value="Unassembled WGS sequence"/>
</dbReference>